<reference evidence="10 11" key="1">
    <citation type="journal article" date="2013" name="BMC Genomics">
        <title>Reconstruction of the lipid metabolism for the microalga Monoraphidium neglectum from its genome sequence reveals characteristics suitable for biofuel production.</title>
        <authorList>
            <person name="Bogen C."/>
            <person name="Al-Dilaimi A."/>
            <person name="Albersmeier A."/>
            <person name="Wichmann J."/>
            <person name="Grundmann M."/>
            <person name="Rupp O."/>
            <person name="Lauersen K.J."/>
            <person name="Blifernez-Klassen O."/>
            <person name="Kalinowski J."/>
            <person name="Goesmann A."/>
            <person name="Mussgnug J.H."/>
            <person name="Kruse O."/>
        </authorList>
    </citation>
    <scope>NUCLEOTIDE SEQUENCE [LARGE SCALE GENOMIC DNA]</scope>
    <source>
        <strain evidence="10 11">SAG 48.87</strain>
    </source>
</reference>
<keyword evidence="3 8" id="KW-0813">Transport</keyword>
<dbReference type="KEGG" id="mng:MNEG_9456"/>
<dbReference type="Gene3D" id="1.20.1080.10">
    <property type="entry name" value="Glycerol uptake facilitator protein"/>
    <property type="match status" value="1"/>
</dbReference>
<feature type="transmembrane region" description="Helical" evidence="9">
    <location>
        <begin position="158"/>
        <end position="180"/>
    </location>
</feature>
<dbReference type="STRING" id="145388.A0A0D2JGF9"/>
<comment type="subcellular location">
    <subcellularLocation>
        <location evidence="1">Cell membrane</location>
        <topology evidence="1">Multi-pass membrane protein</topology>
    </subcellularLocation>
</comment>
<keyword evidence="4" id="KW-1003">Cell membrane</keyword>
<dbReference type="GO" id="GO:0005886">
    <property type="term" value="C:plasma membrane"/>
    <property type="evidence" value="ECO:0007669"/>
    <property type="project" value="UniProtKB-SubCell"/>
</dbReference>
<evidence type="ECO:0000313" key="11">
    <source>
        <dbReference type="Proteomes" id="UP000054498"/>
    </source>
</evidence>
<evidence type="ECO:0000256" key="2">
    <source>
        <dbReference type="ARBA" id="ARBA00006175"/>
    </source>
</evidence>
<dbReference type="PANTHER" id="PTHR19139:SF199">
    <property type="entry name" value="MIP17260P"/>
    <property type="match status" value="1"/>
</dbReference>
<proteinExistence type="inferred from homology"/>
<dbReference type="RefSeq" id="XP_013897527.1">
    <property type="nucleotide sequence ID" value="XM_014042073.1"/>
</dbReference>
<dbReference type="SUPFAM" id="SSF81338">
    <property type="entry name" value="Aquaporin-like"/>
    <property type="match status" value="1"/>
</dbReference>
<gene>
    <name evidence="10" type="ORF">MNEG_9456</name>
</gene>
<feature type="transmembrane region" description="Helical" evidence="9">
    <location>
        <begin position="200"/>
        <end position="221"/>
    </location>
</feature>
<keyword evidence="5 8" id="KW-0812">Transmembrane</keyword>
<name>A0A0D2JGF9_9CHLO</name>
<feature type="transmembrane region" description="Helical" evidence="9">
    <location>
        <begin position="127"/>
        <end position="146"/>
    </location>
</feature>
<feature type="transmembrane region" description="Helical" evidence="9">
    <location>
        <begin position="12"/>
        <end position="33"/>
    </location>
</feature>
<keyword evidence="11" id="KW-1185">Reference proteome</keyword>
<comment type="similarity">
    <text evidence="2 8">Belongs to the MIP/aquaporin (TC 1.A.8) family.</text>
</comment>
<dbReference type="EMBL" id="KK102162">
    <property type="protein sequence ID" value="KIY98507.1"/>
    <property type="molecule type" value="Genomic_DNA"/>
</dbReference>
<dbReference type="OrthoDB" id="530856at2759"/>
<dbReference type="Proteomes" id="UP000054498">
    <property type="component" value="Unassembled WGS sequence"/>
</dbReference>
<organism evidence="10 11">
    <name type="scientific">Monoraphidium neglectum</name>
    <dbReference type="NCBI Taxonomy" id="145388"/>
    <lineage>
        <taxon>Eukaryota</taxon>
        <taxon>Viridiplantae</taxon>
        <taxon>Chlorophyta</taxon>
        <taxon>core chlorophytes</taxon>
        <taxon>Chlorophyceae</taxon>
        <taxon>CS clade</taxon>
        <taxon>Sphaeropleales</taxon>
        <taxon>Selenastraceae</taxon>
        <taxon>Monoraphidium</taxon>
    </lineage>
</organism>
<evidence type="ECO:0000256" key="3">
    <source>
        <dbReference type="ARBA" id="ARBA00022448"/>
    </source>
</evidence>
<feature type="transmembrane region" description="Helical" evidence="9">
    <location>
        <begin position="39"/>
        <end position="59"/>
    </location>
</feature>
<dbReference type="PRINTS" id="PR00783">
    <property type="entry name" value="MINTRINSICP"/>
</dbReference>
<evidence type="ECO:0000256" key="5">
    <source>
        <dbReference type="ARBA" id="ARBA00022692"/>
    </source>
</evidence>
<dbReference type="InterPro" id="IPR034294">
    <property type="entry name" value="Aquaporin_transptr"/>
</dbReference>
<dbReference type="AlphaFoldDB" id="A0A0D2JGF9"/>
<keyword evidence="7 9" id="KW-0472">Membrane</keyword>
<sequence length="271" mass="28103">MYPNPGPIRRPAMLVDVTVLVELVAAYLFALLAGVSSDAAGIAAAFAATMFFAAFASGAHINPSVSIASALSGHLYWARALLYIVAQVLGSLAGTATLLGLVPGLHAGDAGYIACHGPSGDLSGTGLYVWEALLTFVFVFVLYGAVLHPPTYGPIAPLAAGLALWACLTTGGVFTGTSPLNPAITFASSLVFNCYWRYSWMYWLAQLTGAGVAAALAIFVFGKGPWLMDEGQRQEYFSGAYGRQSVGYQPLMSGEQRTAGAPQGSGMGGMA</sequence>
<evidence type="ECO:0000256" key="6">
    <source>
        <dbReference type="ARBA" id="ARBA00022989"/>
    </source>
</evidence>
<evidence type="ECO:0000256" key="8">
    <source>
        <dbReference type="RuleBase" id="RU000477"/>
    </source>
</evidence>
<dbReference type="PANTHER" id="PTHR19139">
    <property type="entry name" value="AQUAPORIN TRANSPORTER"/>
    <property type="match status" value="1"/>
</dbReference>
<dbReference type="GeneID" id="25742331"/>
<evidence type="ECO:0000313" key="10">
    <source>
        <dbReference type="EMBL" id="KIY98507.1"/>
    </source>
</evidence>
<evidence type="ECO:0000256" key="1">
    <source>
        <dbReference type="ARBA" id="ARBA00004651"/>
    </source>
</evidence>
<keyword evidence="6 9" id="KW-1133">Transmembrane helix</keyword>
<evidence type="ECO:0000256" key="9">
    <source>
        <dbReference type="SAM" id="Phobius"/>
    </source>
</evidence>
<feature type="transmembrane region" description="Helical" evidence="9">
    <location>
        <begin position="80"/>
        <end position="102"/>
    </location>
</feature>
<dbReference type="InterPro" id="IPR000425">
    <property type="entry name" value="MIP"/>
</dbReference>
<dbReference type="InterPro" id="IPR023271">
    <property type="entry name" value="Aquaporin-like"/>
</dbReference>
<dbReference type="InterPro" id="IPR022357">
    <property type="entry name" value="MIP_CS"/>
</dbReference>
<evidence type="ECO:0000256" key="4">
    <source>
        <dbReference type="ARBA" id="ARBA00022475"/>
    </source>
</evidence>
<dbReference type="GO" id="GO:0015250">
    <property type="term" value="F:water channel activity"/>
    <property type="evidence" value="ECO:0007669"/>
    <property type="project" value="TreeGrafter"/>
</dbReference>
<dbReference type="PROSITE" id="PS00221">
    <property type="entry name" value="MIP"/>
    <property type="match status" value="1"/>
</dbReference>
<accession>A0A0D2JGF9</accession>
<protein>
    <submittedName>
        <fullName evidence="10">Aquaporin, glycerol transport activity</fullName>
    </submittedName>
</protein>
<dbReference type="Pfam" id="PF00230">
    <property type="entry name" value="MIP"/>
    <property type="match status" value="1"/>
</dbReference>
<evidence type="ECO:0000256" key="7">
    <source>
        <dbReference type="ARBA" id="ARBA00023136"/>
    </source>
</evidence>